<dbReference type="RefSeq" id="XP_001585584.1">
    <property type="nucleotide sequence ID" value="XM_001585534.1"/>
</dbReference>
<dbReference type="Proteomes" id="UP000177798">
    <property type="component" value="Chromosome 15"/>
</dbReference>
<proteinExistence type="predicted"/>
<reference evidence="2" key="1">
    <citation type="journal article" date="2017" name="Genome Biol. Evol.">
        <title>The complete genome sequence of the phytopathogenic fungus Sclerotinia sclerotiorum reveals insights into the genome architecture of broad host range pathogens.</title>
        <authorList>
            <person name="Derbyshire M."/>
            <person name="Denton-Giles M."/>
            <person name="Hegedus D."/>
            <person name="Seifbarghy S."/>
            <person name="Rollins J."/>
            <person name="van Kan J."/>
            <person name="Seidl M.F."/>
            <person name="Faino L."/>
            <person name="Mbengue M."/>
            <person name="Navaud O."/>
            <person name="Raffaele S."/>
            <person name="Hammond-Kosack K."/>
            <person name="Heard S."/>
            <person name="Oliver R."/>
        </authorList>
    </citation>
    <scope>NUCLEOTIDE SEQUENCE [LARGE SCALE GENOMIC DNA]</scope>
    <source>
        <strain evidence="2">ATCC 18683 / 1980 / Ss-1</strain>
    </source>
</reference>
<dbReference type="AlphaFoldDB" id="A0A1D9QKQ6"/>
<protein>
    <submittedName>
        <fullName evidence="1">Uncharacterized protein</fullName>
    </submittedName>
</protein>
<organism evidence="1 2">
    <name type="scientific">Sclerotinia sclerotiorum (strain ATCC 18683 / 1980 / Ss-1)</name>
    <name type="common">White mold</name>
    <name type="synonym">Whetzelinia sclerotiorum</name>
    <dbReference type="NCBI Taxonomy" id="665079"/>
    <lineage>
        <taxon>Eukaryota</taxon>
        <taxon>Fungi</taxon>
        <taxon>Dikarya</taxon>
        <taxon>Ascomycota</taxon>
        <taxon>Pezizomycotina</taxon>
        <taxon>Leotiomycetes</taxon>
        <taxon>Helotiales</taxon>
        <taxon>Sclerotiniaceae</taxon>
        <taxon>Sclerotinia</taxon>
    </lineage>
</organism>
<evidence type="ECO:0000313" key="2">
    <source>
        <dbReference type="Proteomes" id="UP000177798"/>
    </source>
</evidence>
<dbReference type="EMBL" id="CP017828">
    <property type="protein sequence ID" value="APA15518.1"/>
    <property type="molecule type" value="Genomic_DNA"/>
</dbReference>
<gene>
    <name evidence="1" type="ORF">sscle_15g102880</name>
</gene>
<dbReference type="KEGG" id="ssl:SS1G_13468"/>
<sequence>MEGLTRRQKLLQVRIDLKDKEAEGTWDAWDMKSKREETDEALKAWKLQQEEDVDKGEVSDRNREQAEAVNGKWAYRRKESDKFNRLAKKWTRSWRGRKGR</sequence>
<dbReference type="VEuPathDB" id="FungiDB:sscle_15g102880"/>
<name>A0A1D9QKQ6_SCLS1</name>
<evidence type="ECO:0000313" key="1">
    <source>
        <dbReference type="EMBL" id="APA15518.1"/>
    </source>
</evidence>
<accession>A0A1D9QKQ6</accession>